<dbReference type="InterPro" id="IPR027619">
    <property type="entry name" value="C-S_lyase_PatB-like"/>
</dbReference>
<dbReference type="OrthoDB" id="3224382at2"/>
<dbReference type="Proteomes" id="UP000241771">
    <property type="component" value="Unassembled WGS sequence"/>
</dbReference>
<dbReference type="InterPro" id="IPR004839">
    <property type="entry name" value="Aminotransferase_I/II_large"/>
</dbReference>
<name>A0A2T3NZ12_9GAMM</name>
<dbReference type="PANTHER" id="PTHR43525:SF1">
    <property type="entry name" value="PROTEIN MALY"/>
    <property type="match status" value="1"/>
</dbReference>
<dbReference type="PANTHER" id="PTHR43525">
    <property type="entry name" value="PROTEIN MALY"/>
    <property type="match status" value="1"/>
</dbReference>
<comment type="similarity">
    <text evidence="5">Belongs to the class-II pyridoxal-phosphate-dependent aminotransferase family. MalY/PatB cystathionine beta-lyase subfamily.</text>
</comment>
<dbReference type="SUPFAM" id="SSF53383">
    <property type="entry name" value="PLP-dependent transferases"/>
    <property type="match status" value="1"/>
</dbReference>
<proteinExistence type="inferred from homology"/>
<dbReference type="InterPro" id="IPR051798">
    <property type="entry name" value="Class-II_PLP-Dep_Aminotrans"/>
</dbReference>
<keyword evidence="7" id="KW-0032">Aminotransferase</keyword>
<dbReference type="Pfam" id="PF00155">
    <property type="entry name" value="Aminotran_1_2"/>
    <property type="match status" value="1"/>
</dbReference>
<keyword evidence="7" id="KW-0808">Transferase</keyword>
<evidence type="ECO:0000256" key="3">
    <source>
        <dbReference type="ARBA" id="ARBA00022898"/>
    </source>
</evidence>
<dbReference type="NCBIfam" id="TIGR04350">
    <property type="entry name" value="C_S_lyase_PatB"/>
    <property type="match status" value="1"/>
</dbReference>
<protein>
    <recommendedName>
        <fullName evidence="2">cysteine-S-conjugate beta-lyase</fullName>
        <ecNumber evidence="2">4.4.1.13</ecNumber>
    </recommendedName>
</protein>
<keyword evidence="8" id="KW-1185">Reference proteome</keyword>
<dbReference type="EMBL" id="PYMA01000002">
    <property type="protein sequence ID" value="PSW21511.1"/>
    <property type="molecule type" value="Genomic_DNA"/>
</dbReference>
<dbReference type="InterPro" id="IPR015424">
    <property type="entry name" value="PyrdxlP-dep_Trfase"/>
</dbReference>
<dbReference type="AlphaFoldDB" id="A0A2T3NZ12"/>
<comment type="cofactor">
    <cofactor evidence="1">
        <name>pyridoxal 5'-phosphate</name>
        <dbReference type="ChEBI" id="CHEBI:597326"/>
    </cofactor>
</comment>
<dbReference type="EC" id="4.4.1.13" evidence="2"/>
<keyword evidence="3" id="KW-0663">Pyridoxal phosphate</keyword>
<evidence type="ECO:0000259" key="6">
    <source>
        <dbReference type="Pfam" id="PF00155"/>
    </source>
</evidence>
<comment type="caution">
    <text evidence="7">The sequence shown here is derived from an EMBL/GenBank/DDBJ whole genome shotgun (WGS) entry which is preliminary data.</text>
</comment>
<dbReference type="Gene3D" id="3.40.640.10">
    <property type="entry name" value="Type I PLP-dependent aspartate aminotransferase-like (Major domain)"/>
    <property type="match status" value="1"/>
</dbReference>
<keyword evidence="4" id="KW-0456">Lyase</keyword>
<dbReference type="GO" id="GO:0030170">
    <property type="term" value="F:pyridoxal phosphate binding"/>
    <property type="evidence" value="ECO:0007669"/>
    <property type="project" value="InterPro"/>
</dbReference>
<dbReference type="RefSeq" id="WP_036831555.1">
    <property type="nucleotide sequence ID" value="NZ_JGVO01001592.1"/>
</dbReference>
<dbReference type="InterPro" id="IPR015422">
    <property type="entry name" value="PyrdxlP-dep_Trfase_small"/>
</dbReference>
<evidence type="ECO:0000313" key="7">
    <source>
        <dbReference type="EMBL" id="PSW21511.1"/>
    </source>
</evidence>
<organism evidence="7 8">
    <name type="scientific">Photobacterium sanctipauli</name>
    <dbReference type="NCBI Taxonomy" id="1342794"/>
    <lineage>
        <taxon>Bacteria</taxon>
        <taxon>Pseudomonadati</taxon>
        <taxon>Pseudomonadota</taxon>
        <taxon>Gammaproteobacteria</taxon>
        <taxon>Vibrionales</taxon>
        <taxon>Vibrionaceae</taxon>
        <taxon>Photobacterium</taxon>
    </lineage>
</organism>
<dbReference type="InterPro" id="IPR015421">
    <property type="entry name" value="PyrdxlP-dep_Trfase_major"/>
</dbReference>
<accession>A0A2T3NZ12</accession>
<feature type="domain" description="Aminotransferase class I/classII large" evidence="6">
    <location>
        <begin position="35"/>
        <end position="384"/>
    </location>
</feature>
<dbReference type="GO" id="GO:0047804">
    <property type="term" value="F:cysteine-S-conjugate beta-lyase activity"/>
    <property type="evidence" value="ECO:0007669"/>
    <property type="project" value="UniProtKB-EC"/>
</dbReference>
<sequence>MTTSFDHVYDRRQSGSVKWDFMEEKLGLGSDDLLPMWVSDYDFKAPPAVIEALESRIQHGIFGYAERSDDYYQAVTNWYQHQHQIAIDRQWITTVHGVLPGLSMLIQMLTKEGDSIVMQTPGYGSFKKISEFNQRVIVENPLLEVNGHYSMDLDHLESCFQAGAKVLIFCNPHNPVGRAWSFDEMVAIADLCDKYGVWLLSDEIWGDLAMPNHQYISALSLPVHLQHRLVVATAASKAFGLSSLRISNFIIPNDGLRQQFVRRLDAHGMDVYNSLAMCAATAAYQTSHSWLEALKGYLQANIDYLADFIAKELPQLRFNKPEAGYLAWVDCKALGLDDVELEAKLVEAGIVASMGAGFGTNGSGFIRLNLGCPQATLIEACGRLKRALG</sequence>
<dbReference type="Gene3D" id="3.90.1150.10">
    <property type="entry name" value="Aspartate Aminotransferase, domain 1"/>
    <property type="match status" value="1"/>
</dbReference>
<reference evidence="7 8" key="1">
    <citation type="submission" date="2018-01" db="EMBL/GenBank/DDBJ databases">
        <title>Whole genome sequencing of Histamine producing bacteria.</title>
        <authorList>
            <person name="Butler K."/>
        </authorList>
    </citation>
    <scope>NUCLEOTIDE SEQUENCE [LARGE SCALE GENOMIC DNA]</scope>
    <source>
        <strain evidence="7 8">DSM 100436</strain>
    </source>
</reference>
<gene>
    <name evidence="7" type="ORF">C9I98_06200</name>
</gene>
<evidence type="ECO:0000256" key="1">
    <source>
        <dbReference type="ARBA" id="ARBA00001933"/>
    </source>
</evidence>
<dbReference type="CDD" id="cd00609">
    <property type="entry name" value="AAT_like"/>
    <property type="match status" value="1"/>
</dbReference>
<dbReference type="GO" id="GO:0008483">
    <property type="term" value="F:transaminase activity"/>
    <property type="evidence" value="ECO:0007669"/>
    <property type="project" value="UniProtKB-KW"/>
</dbReference>
<evidence type="ECO:0000313" key="8">
    <source>
        <dbReference type="Proteomes" id="UP000241771"/>
    </source>
</evidence>
<evidence type="ECO:0000256" key="2">
    <source>
        <dbReference type="ARBA" id="ARBA00012224"/>
    </source>
</evidence>
<evidence type="ECO:0000256" key="5">
    <source>
        <dbReference type="ARBA" id="ARBA00037974"/>
    </source>
</evidence>
<evidence type="ECO:0000256" key="4">
    <source>
        <dbReference type="ARBA" id="ARBA00023239"/>
    </source>
</evidence>